<evidence type="ECO:0000259" key="2">
    <source>
        <dbReference type="PROSITE" id="PS50003"/>
    </source>
</evidence>
<feature type="compositionally biased region" description="Basic and acidic residues" evidence="1">
    <location>
        <begin position="327"/>
        <end position="337"/>
    </location>
</feature>
<dbReference type="InterPro" id="IPR047271">
    <property type="entry name" value="Ephexin-like"/>
</dbReference>
<feature type="compositionally biased region" description="Polar residues" evidence="1">
    <location>
        <begin position="82"/>
        <end position="99"/>
    </location>
</feature>
<protein>
    <recommendedName>
        <fullName evidence="5">DH domain-containing protein</fullName>
    </recommendedName>
</protein>
<evidence type="ECO:0000256" key="1">
    <source>
        <dbReference type="SAM" id="MobiDB-lite"/>
    </source>
</evidence>
<dbReference type="CDD" id="cd01221">
    <property type="entry name" value="PH_ephexin"/>
    <property type="match status" value="1"/>
</dbReference>
<dbReference type="OrthoDB" id="27593at2759"/>
<dbReference type="PROSITE" id="PS50003">
    <property type="entry name" value="PH_DOMAIN"/>
    <property type="match status" value="1"/>
</dbReference>
<sequence>MCVAFAWSLRHPHADNGQSTITEAVNEDEEACRDDDDSFDSDCSDEAYSRLHPQCLEESLYSSNSLERQESQGSSDLPFATSGPTYQRQSSLGSATSGTQSITKIAEAANIGMQKLKRNWSQTKTEVKTGLNKMKKKNNAPLAFDGRSIENIYNDASPTSEDKRKWSFKNHFVRRKSTTSLISSGQSLSFVPDDREKETATFYLTLTIETDKRDAALAAAAAEASHRLKGMGLRDVDLRNMDIKNMEILKGVDGNDLKSVLGLGRVASVGVVQRPKSYSGYADHSHGKSAGVGRGRPKSSQKCASNPRPVRPKNAPPAPPSDYSESDDGRSPDGQDLSKDKLALRLNQLLSAGPTRPQGRKILRSSVVPQHFNDVDRRDQLDFSKDAGMSHARDEPTYISSHFADEPLYQFYTASVMERATYRQGECSSEDDYEVINDGSGGAAVMAALPRPTAMEIVTPADGRRTLWCELQEVIMIVFVDTLTSGQRKVQEAMFEVITSEASYLKSLDVLVSHFLNCPAFASEAVISKREKNILFSDILPVKRCSEAFLADLEKRWQESAMISTIADIVLKHAGSTFGVYVKYCSNQIYQDRMLKTLKENNPRFLEVLTDLESSPKCQSLAMHSFLMLPMQRITRLPLLLDAIFHRLEQGSPHWHECNLALATLNKIVTECNEGARKMERMEEMLIISRQLDFREVRAVPLISASRWLVKKGELTRLTLRDLDAKLTFGKRISKHTLYFFLFTDLLVVTKRKSEDSYTVLDHCPRNMVQVLELENSDKPPGRWLEGHKNLLIVTMLQNHENKTVEMVLSCALESERTRWVEAVTPRTSDNPDEQIYEEWDCPQVQASHAYVGSQPDELSLEVSDVVNVLKKMADGLYINPLLTARGGVNAYTAANPSLPLQHSG</sequence>
<dbReference type="GO" id="GO:0005085">
    <property type="term" value="F:guanyl-nucleotide exchange factor activity"/>
    <property type="evidence" value="ECO:0007669"/>
    <property type="project" value="InterPro"/>
</dbReference>
<organism evidence="4">
    <name type="scientific">Hyalella azteca</name>
    <name type="common">Amphipod</name>
    <dbReference type="NCBI Taxonomy" id="294128"/>
    <lineage>
        <taxon>Eukaryota</taxon>
        <taxon>Metazoa</taxon>
        <taxon>Ecdysozoa</taxon>
        <taxon>Arthropoda</taxon>
        <taxon>Crustacea</taxon>
        <taxon>Multicrustacea</taxon>
        <taxon>Malacostraca</taxon>
        <taxon>Eumalacostraca</taxon>
        <taxon>Peracarida</taxon>
        <taxon>Amphipoda</taxon>
        <taxon>Senticaudata</taxon>
        <taxon>Talitrida</taxon>
        <taxon>Talitroidea</taxon>
        <taxon>Hyalellidae</taxon>
        <taxon>Hyalella</taxon>
    </lineage>
</organism>
<feature type="domain" description="PH" evidence="2">
    <location>
        <begin position="708"/>
        <end position="829"/>
    </location>
</feature>
<reference evidence="4" key="1">
    <citation type="submission" date="2014-08" db="EMBL/GenBank/DDBJ databases">
        <authorList>
            <person name="Murali S."/>
            <person name="Richards S."/>
            <person name="Bandaranaike D."/>
            <person name="Bellair M."/>
            <person name="Blankenburg K."/>
            <person name="Chao H."/>
            <person name="Dinh H."/>
            <person name="Doddapaneni H."/>
            <person name="Dugan-Rocha S."/>
            <person name="Elkadiri S."/>
            <person name="Gnanaolivu R."/>
            <person name="Hughes D."/>
            <person name="Lee S."/>
            <person name="Li M."/>
            <person name="Ming W."/>
            <person name="Munidasa M."/>
            <person name="Muniz J."/>
            <person name="Nguyen L."/>
            <person name="Osuji N."/>
            <person name="Pu L.-L."/>
            <person name="Puazo M."/>
            <person name="Skinner E."/>
            <person name="Qu C."/>
            <person name="Quiroz J."/>
            <person name="Raj R."/>
            <person name="Weissenberger G."/>
            <person name="Xin Y."/>
            <person name="Zou X."/>
            <person name="Han Y."/>
            <person name="Worley K."/>
            <person name="Muzny D."/>
            <person name="Gibbs R."/>
        </authorList>
    </citation>
    <scope>NUCLEOTIDE SEQUENCE</scope>
    <source>
        <strain evidence="4">HAZT.00-mixed</strain>
        <tissue evidence="4">Whole organism</tissue>
    </source>
</reference>
<reference evidence="4" key="2">
    <citation type="journal article" date="2018" name="Environ. Sci. Technol.">
        <title>The Toxicogenome of Hyalella azteca: A Model for Sediment Ecotoxicology and Evolutionary Toxicology.</title>
        <authorList>
            <person name="Poynton H.C."/>
            <person name="Hasenbein S."/>
            <person name="Benoit J.B."/>
            <person name="Sepulveda M.S."/>
            <person name="Poelchau M.F."/>
            <person name="Hughes D.S.T."/>
            <person name="Murali S.C."/>
            <person name="Chen S."/>
            <person name="Glastad K.M."/>
            <person name="Goodisman M.A.D."/>
            <person name="Werren J.H."/>
            <person name="Vineis J.H."/>
            <person name="Bowen J.L."/>
            <person name="Friedrich M."/>
            <person name="Jones J."/>
            <person name="Robertson H.M."/>
            <person name="Feyereisen R."/>
            <person name="Mechler-Hickson A."/>
            <person name="Mathers N."/>
            <person name="Lee C.E."/>
            <person name="Colbourne J.K."/>
            <person name="Biales A."/>
            <person name="Johnston J.S."/>
            <person name="Wellborn G.A."/>
            <person name="Rosendale A.J."/>
            <person name="Cridge A.G."/>
            <person name="Munoz-Torres M.C."/>
            <person name="Bain P.A."/>
            <person name="Manny A.R."/>
            <person name="Major K.M."/>
            <person name="Lambert F.N."/>
            <person name="Vulpe C.D."/>
            <person name="Tuck P."/>
            <person name="Blalock B.J."/>
            <person name="Lin Y.Y."/>
            <person name="Smith M.E."/>
            <person name="Ochoa-Acuna H."/>
            <person name="Chen M.M."/>
            <person name="Childers C.P."/>
            <person name="Qu J."/>
            <person name="Dugan S."/>
            <person name="Lee S.L."/>
            <person name="Chao H."/>
            <person name="Dinh H."/>
            <person name="Han Y."/>
            <person name="Doddapaneni H."/>
            <person name="Worley K.C."/>
            <person name="Muzny D.M."/>
            <person name="Gibbs R.A."/>
            <person name="Richards S."/>
        </authorList>
    </citation>
    <scope>NUCLEOTIDE SEQUENCE</scope>
    <source>
        <strain evidence="4">HAZT.00-mixed</strain>
        <tissue evidence="4">Whole organism</tissue>
    </source>
</reference>
<comment type="caution">
    <text evidence="4">The sequence shown here is derived from an EMBL/GenBank/DDBJ whole genome shotgun (WGS) entry which is preliminary data.</text>
</comment>
<dbReference type="InterPro" id="IPR001849">
    <property type="entry name" value="PH_domain"/>
</dbReference>
<dbReference type="PANTHER" id="PTHR12845">
    <property type="entry name" value="GUANINE NUCLEOTIDE EXCHANGE FACTOR"/>
    <property type="match status" value="1"/>
</dbReference>
<dbReference type="EMBL" id="JQDR03003354">
    <property type="protein sequence ID" value="KAA0202572.1"/>
    <property type="molecule type" value="Genomic_DNA"/>
</dbReference>
<dbReference type="SUPFAM" id="SSF50044">
    <property type="entry name" value="SH3-domain"/>
    <property type="match status" value="1"/>
</dbReference>
<dbReference type="Proteomes" id="UP000711488">
    <property type="component" value="Unassembled WGS sequence"/>
</dbReference>
<dbReference type="SMART" id="SM00233">
    <property type="entry name" value="PH"/>
    <property type="match status" value="1"/>
</dbReference>
<evidence type="ECO:0008006" key="5">
    <source>
        <dbReference type="Google" id="ProtNLM"/>
    </source>
</evidence>
<accession>A0A6A0HA38</accession>
<dbReference type="SMART" id="SM00325">
    <property type="entry name" value="RhoGEF"/>
    <property type="match status" value="1"/>
</dbReference>
<reference evidence="4" key="3">
    <citation type="submission" date="2019-06" db="EMBL/GenBank/DDBJ databases">
        <authorList>
            <person name="Poynton C."/>
            <person name="Hasenbein S."/>
            <person name="Benoit J.B."/>
            <person name="Sepulveda M.S."/>
            <person name="Poelchau M.F."/>
            <person name="Murali S.C."/>
            <person name="Chen S."/>
            <person name="Glastad K.M."/>
            <person name="Werren J.H."/>
            <person name="Vineis J.H."/>
            <person name="Bowen J.L."/>
            <person name="Friedrich M."/>
            <person name="Jones J."/>
            <person name="Robertson H.M."/>
            <person name="Feyereisen R."/>
            <person name="Mechler-Hickson A."/>
            <person name="Mathers N."/>
            <person name="Lee C.E."/>
            <person name="Colbourne J.K."/>
            <person name="Biales A."/>
            <person name="Johnston J.S."/>
            <person name="Wellborn G.A."/>
            <person name="Rosendale A.J."/>
            <person name="Cridge A.G."/>
            <person name="Munoz-Torres M.C."/>
            <person name="Bain P.A."/>
            <person name="Manny A.R."/>
            <person name="Major K.M."/>
            <person name="Lambert F.N."/>
            <person name="Vulpe C.D."/>
            <person name="Tuck P."/>
            <person name="Blalock B.J."/>
            <person name="Lin Y.-Y."/>
            <person name="Smith M.E."/>
            <person name="Ochoa-Acuna H."/>
            <person name="Chen M.-J.M."/>
            <person name="Childers C.P."/>
            <person name="Qu J."/>
            <person name="Dugan S."/>
            <person name="Lee S.L."/>
            <person name="Chao H."/>
            <person name="Dinh H."/>
            <person name="Han Y."/>
            <person name="Doddapaneni H."/>
            <person name="Worley K.C."/>
            <person name="Muzny D.M."/>
            <person name="Gibbs R.A."/>
            <person name="Richards S."/>
        </authorList>
    </citation>
    <scope>NUCLEOTIDE SEQUENCE</scope>
    <source>
        <strain evidence="4">HAZT.00-mixed</strain>
        <tissue evidence="4">Whole organism</tissue>
    </source>
</reference>
<feature type="region of interest" description="Disordered" evidence="1">
    <location>
        <begin position="62"/>
        <end position="99"/>
    </location>
</feature>
<dbReference type="InterPro" id="IPR011993">
    <property type="entry name" value="PH-like_dom_sf"/>
</dbReference>
<feature type="region of interest" description="Disordered" evidence="1">
    <location>
        <begin position="278"/>
        <end position="337"/>
    </location>
</feature>
<dbReference type="CDD" id="cd00160">
    <property type="entry name" value="RhoGEF"/>
    <property type="match status" value="1"/>
</dbReference>
<dbReference type="Gene3D" id="1.20.900.10">
    <property type="entry name" value="Dbl homology (DH) domain"/>
    <property type="match status" value="1"/>
</dbReference>
<dbReference type="Gene3D" id="2.30.30.40">
    <property type="entry name" value="SH3 Domains"/>
    <property type="match status" value="1"/>
</dbReference>
<dbReference type="InterPro" id="IPR047270">
    <property type="entry name" value="PH_ephexin"/>
</dbReference>
<dbReference type="InterPro" id="IPR000219">
    <property type="entry name" value="DH_dom"/>
</dbReference>
<dbReference type="Gene3D" id="2.30.29.30">
    <property type="entry name" value="Pleckstrin-homology domain (PH domain)/Phosphotyrosine-binding domain (PTB)"/>
    <property type="match status" value="1"/>
</dbReference>
<dbReference type="AlphaFoldDB" id="A0A6A0HA38"/>
<dbReference type="PROSITE" id="PS50010">
    <property type="entry name" value="DH_2"/>
    <property type="match status" value="1"/>
</dbReference>
<dbReference type="SUPFAM" id="SSF48065">
    <property type="entry name" value="DBL homology domain (DH-domain)"/>
    <property type="match status" value="1"/>
</dbReference>
<dbReference type="InterPro" id="IPR035899">
    <property type="entry name" value="DBL_dom_sf"/>
</dbReference>
<feature type="domain" description="DH" evidence="3">
    <location>
        <begin position="489"/>
        <end position="675"/>
    </location>
</feature>
<name>A0A6A0HA38_HYAAZ</name>
<evidence type="ECO:0000313" key="4">
    <source>
        <dbReference type="EMBL" id="KAA0202572.1"/>
    </source>
</evidence>
<dbReference type="SUPFAM" id="SSF50729">
    <property type="entry name" value="PH domain-like"/>
    <property type="match status" value="1"/>
</dbReference>
<dbReference type="PANTHER" id="PTHR12845:SF5">
    <property type="entry name" value="EPHEXIN, ISOFORM D"/>
    <property type="match status" value="1"/>
</dbReference>
<proteinExistence type="predicted"/>
<gene>
    <name evidence="4" type="ORF">HAZT_HAZT000590</name>
</gene>
<dbReference type="InterPro" id="IPR036028">
    <property type="entry name" value="SH3-like_dom_sf"/>
</dbReference>
<dbReference type="Pfam" id="PF00621">
    <property type="entry name" value="RhoGEF"/>
    <property type="match status" value="1"/>
</dbReference>
<evidence type="ECO:0000259" key="3">
    <source>
        <dbReference type="PROSITE" id="PS50010"/>
    </source>
</evidence>